<dbReference type="InterPro" id="IPR039136">
    <property type="entry name" value="NUFIP1-like"/>
</dbReference>
<feature type="compositionally biased region" description="Basic and acidic residues" evidence="2">
    <location>
        <begin position="421"/>
        <end position="449"/>
    </location>
</feature>
<dbReference type="GO" id="GO:0003723">
    <property type="term" value="F:RNA binding"/>
    <property type="evidence" value="ECO:0007669"/>
    <property type="project" value="InterPro"/>
</dbReference>
<evidence type="ECO:0000256" key="1">
    <source>
        <dbReference type="SAM" id="Coils"/>
    </source>
</evidence>
<feature type="region of interest" description="Disordered" evidence="2">
    <location>
        <begin position="380"/>
        <end position="449"/>
    </location>
</feature>
<organism evidence="4 5">
    <name type="scientific">Cuscuta europaea</name>
    <name type="common">European dodder</name>
    <dbReference type="NCBI Taxonomy" id="41803"/>
    <lineage>
        <taxon>Eukaryota</taxon>
        <taxon>Viridiplantae</taxon>
        <taxon>Streptophyta</taxon>
        <taxon>Embryophyta</taxon>
        <taxon>Tracheophyta</taxon>
        <taxon>Spermatophyta</taxon>
        <taxon>Magnoliopsida</taxon>
        <taxon>eudicotyledons</taxon>
        <taxon>Gunneridae</taxon>
        <taxon>Pentapetalae</taxon>
        <taxon>asterids</taxon>
        <taxon>lamiids</taxon>
        <taxon>Solanales</taxon>
        <taxon>Convolvulaceae</taxon>
        <taxon>Cuscuteae</taxon>
        <taxon>Cuscuta</taxon>
        <taxon>Cuscuta subgen. Cuscuta</taxon>
    </lineage>
</organism>
<dbReference type="Proteomes" id="UP001152484">
    <property type="component" value="Unassembled WGS sequence"/>
</dbReference>
<dbReference type="GO" id="GO:0000492">
    <property type="term" value="P:box C/D snoRNP assembly"/>
    <property type="evidence" value="ECO:0007669"/>
    <property type="project" value="TreeGrafter"/>
</dbReference>
<feature type="compositionally biased region" description="Polar residues" evidence="2">
    <location>
        <begin position="194"/>
        <end position="223"/>
    </location>
</feature>
<feature type="region of interest" description="Disordered" evidence="2">
    <location>
        <begin position="1"/>
        <end position="57"/>
    </location>
</feature>
<feature type="compositionally biased region" description="Low complexity" evidence="2">
    <location>
        <begin position="36"/>
        <end position="48"/>
    </location>
</feature>
<dbReference type="GO" id="GO:0005634">
    <property type="term" value="C:nucleus"/>
    <property type="evidence" value="ECO:0007669"/>
    <property type="project" value="TreeGrafter"/>
</dbReference>
<feature type="compositionally biased region" description="Basic and acidic residues" evidence="2">
    <location>
        <begin position="280"/>
        <end position="302"/>
    </location>
</feature>
<sequence>MFPPPYSSQPRPSSQVNSKGLTGSASPQVPQRPKVMGNPGMQMQPQMGSYNPQGSSTPNIYPSPPRFPFQAPQNPTNNVGVPQIPGQFFAPNNFATPTPFFNMNANAMMPNNQWNTPNNALLQTVNQLLQVQMQLQMQLQSPNFSQVGPSSLPFYANNQAPHNGGLQDPNFGVNAQFLLANLAAQQMVNPNLLEQPQQGNIPSTAQHHLNQSSSNPSDAATSQGGVGHATRPHSKGPWKSSFNNNFNRSQGNEATHSGFGKPTTQSFQNAKKNFSIHNDSQVKGHTDGSTEKSFKKQNQMEKKRPLPLFYTEQEVRQWREERKKHYPSKDNIEKKSQKLAKAEENVHAANLRRQRLKEILAKQAELGCEIAEIPSSYLSDLERPHNERGDKRRPFNKKDRYQYKPNKRGRFGQRNSFCRKPNIEHHTPSEIQEQRDDHSKEQKSENKREPSLLQKLLCADITRDKRHLLQVFRFMVMNSFFVECPEKPLKFPSVMIKESVNENFVVGQGSPMEEPFLNDVECKDMTGLGNDKSIIGDPGKEEHQEEGEIID</sequence>
<dbReference type="AlphaFoldDB" id="A0A9P0YM32"/>
<name>A0A9P0YM32_CUSEU</name>
<dbReference type="InterPro" id="IPR019496">
    <property type="entry name" value="NUFIP1_cons_dom"/>
</dbReference>
<comment type="caution">
    <text evidence="4">The sequence shown here is derived from an EMBL/GenBank/DDBJ whole genome shotgun (WGS) entry which is preliminary data.</text>
</comment>
<feature type="compositionally biased region" description="Polar residues" evidence="2">
    <location>
        <begin position="16"/>
        <end position="29"/>
    </location>
</feature>
<feature type="coiled-coil region" evidence="1">
    <location>
        <begin position="332"/>
        <end position="359"/>
    </location>
</feature>
<feature type="compositionally biased region" description="Polar residues" evidence="2">
    <location>
        <begin position="240"/>
        <end position="255"/>
    </location>
</feature>
<dbReference type="OrthoDB" id="1296380at2759"/>
<feature type="region of interest" description="Disordered" evidence="2">
    <location>
        <begin position="278"/>
        <end position="302"/>
    </location>
</feature>
<dbReference type="Pfam" id="PF10453">
    <property type="entry name" value="NUFIP1"/>
    <property type="match status" value="1"/>
</dbReference>
<keyword evidence="5" id="KW-1185">Reference proteome</keyword>
<gene>
    <name evidence="4" type="ORF">CEURO_LOCUS2726</name>
</gene>
<keyword evidence="1" id="KW-0175">Coiled coil</keyword>
<dbReference type="PANTHER" id="PTHR13309:SF0">
    <property type="entry name" value="FMR1-INTERACTING PROTEIN NUFIP1"/>
    <property type="match status" value="1"/>
</dbReference>
<feature type="region of interest" description="Disordered" evidence="2">
    <location>
        <begin position="528"/>
        <end position="551"/>
    </location>
</feature>
<feature type="domain" description="FMR1-interacting protein 1 conserved" evidence="3">
    <location>
        <begin position="294"/>
        <end position="344"/>
    </location>
</feature>
<feature type="region of interest" description="Disordered" evidence="2">
    <location>
        <begin position="194"/>
        <end position="266"/>
    </location>
</feature>
<dbReference type="EMBL" id="CAMAPE010000005">
    <property type="protein sequence ID" value="CAH9068108.1"/>
    <property type="molecule type" value="Genomic_DNA"/>
</dbReference>
<feature type="compositionally biased region" description="Basic and acidic residues" evidence="2">
    <location>
        <begin position="380"/>
        <end position="402"/>
    </location>
</feature>
<evidence type="ECO:0000256" key="2">
    <source>
        <dbReference type="SAM" id="MobiDB-lite"/>
    </source>
</evidence>
<protein>
    <recommendedName>
        <fullName evidence="3">FMR1-interacting protein 1 conserved domain-containing protein</fullName>
    </recommendedName>
</protein>
<evidence type="ECO:0000313" key="5">
    <source>
        <dbReference type="Proteomes" id="UP001152484"/>
    </source>
</evidence>
<proteinExistence type="predicted"/>
<evidence type="ECO:0000259" key="3">
    <source>
        <dbReference type="Pfam" id="PF10453"/>
    </source>
</evidence>
<dbReference type="PANTHER" id="PTHR13309">
    <property type="entry name" value="NUCLEAR FRAGILE X MENTAL RETARDATION PROTEIN INTERACTING PROTEIN 1"/>
    <property type="match status" value="1"/>
</dbReference>
<accession>A0A9P0YM32</accession>
<evidence type="ECO:0000313" key="4">
    <source>
        <dbReference type="EMBL" id="CAH9068108.1"/>
    </source>
</evidence>
<reference evidence="4" key="1">
    <citation type="submission" date="2022-07" db="EMBL/GenBank/DDBJ databases">
        <authorList>
            <person name="Macas J."/>
            <person name="Novak P."/>
            <person name="Neumann P."/>
        </authorList>
    </citation>
    <scope>NUCLEOTIDE SEQUENCE</scope>
</reference>